<dbReference type="EMBL" id="JACVVK020000003">
    <property type="protein sequence ID" value="KAK7508069.1"/>
    <property type="molecule type" value="Genomic_DNA"/>
</dbReference>
<keyword evidence="3" id="KW-1185">Reference proteome</keyword>
<organism evidence="2 3">
    <name type="scientific">Batillaria attramentaria</name>
    <dbReference type="NCBI Taxonomy" id="370345"/>
    <lineage>
        <taxon>Eukaryota</taxon>
        <taxon>Metazoa</taxon>
        <taxon>Spiralia</taxon>
        <taxon>Lophotrochozoa</taxon>
        <taxon>Mollusca</taxon>
        <taxon>Gastropoda</taxon>
        <taxon>Caenogastropoda</taxon>
        <taxon>Sorbeoconcha</taxon>
        <taxon>Cerithioidea</taxon>
        <taxon>Batillariidae</taxon>
        <taxon>Batillaria</taxon>
    </lineage>
</organism>
<dbReference type="AlphaFoldDB" id="A0ABD0M898"/>
<gene>
    <name evidence="2" type="ORF">BaRGS_00001034</name>
</gene>
<sequence>MLMMLECADAAKKSSPGKVNSKPKQAYSTTSAPFDPGNASYSSPQNDQYKAQFNVDAPYSPYPVNPPSYRSAVAMADKDSLLYSPHR</sequence>
<name>A0ABD0M898_9CAEN</name>
<evidence type="ECO:0000313" key="3">
    <source>
        <dbReference type="Proteomes" id="UP001519460"/>
    </source>
</evidence>
<dbReference type="Proteomes" id="UP001519460">
    <property type="component" value="Unassembled WGS sequence"/>
</dbReference>
<comment type="caution">
    <text evidence="2">The sequence shown here is derived from an EMBL/GenBank/DDBJ whole genome shotgun (WGS) entry which is preliminary data.</text>
</comment>
<feature type="region of interest" description="Disordered" evidence="1">
    <location>
        <begin position="9"/>
        <end position="48"/>
    </location>
</feature>
<evidence type="ECO:0000313" key="2">
    <source>
        <dbReference type="EMBL" id="KAK7508069.1"/>
    </source>
</evidence>
<accession>A0ABD0M898</accession>
<protein>
    <submittedName>
        <fullName evidence="2">Uncharacterized protein</fullName>
    </submittedName>
</protein>
<feature type="compositionally biased region" description="Polar residues" evidence="1">
    <location>
        <begin position="22"/>
        <end position="32"/>
    </location>
</feature>
<feature type="compositionally biased region" description="Polar residues" evidence="1">
    <location>
        <begin position="39"/>
        <end position="48"/>
    </location>
</feature>
<reference evidence="2 3" key="1">
    <citation type="journal article" date="2023" name="Sci. Data">
        <title>Genome assembly of the Korean intertidal mud-creeper Batillaria attramentaria.</title>
        <authorList>
            <person name="Patra A.K."/>
            <person name="Ho P.T."/>
            <person name="Jun S."/>
            <person name="Lee S.J."/>
            <person name="Kim Y."/>
            <person name="Won Y.J."/>
        </authorList>
    </citation>
    <scope>NUCLEOTIDE SEQUENCE [LARGE SCALE GENOMIC DNA]</scope>
    <source>
        <strain evidence="2">Wonlab-2016</strain>
    </source>
</reference>
<evidence type="ECO:0000256" key="1">
    <source>
        <dbReference type="SAM" id="MobiDB-lite"/>
    </source>
</evidence>
<proteinExistence type="predicted"/>